<dbReference type="HOGENOM" id="CLU_047037_0_0_1"/>
<dbReference type="GO" id="GO:0005794">
    <property type="term" value="C:Golgi apparatus"/>
    <property type="evidence" value="ECO:0007669"/>
    <property type="project" value="TreeGrafter"/>
</dbReference>
<dbReference type="PaxDb" id="284590-Q6CPI2"/>
<dbReference type="PANTHER" id="PTHR17985:SF8">
    <property type="entry name" value="TRANSPORT AND GOLGI ORGANIZATION PROTEIN 2 HOMOLOG"/>
    <property type="match status" value="1"/>
</dbReference>
<sequence length="306" mass="35137">MCILFATRAHPDYKLILLSNRDEFFERKTHATCWNHDGFILSPYDMAIEKKGQGYGTWLGINRRGRIAVILNLKIDSPLDSESVLVNGEPRSRGIVPLQFLQQEDNAPFDNWDSWEKFNGQHGNLRRTGPFTLFYGDAKSDEYNVIDYLKHSTNPFEKMEHMVISNDIFHCAVGEHTSRWNKTEYGYVLLDALAKNTTGIAKEELLQKCFELLSNHTFNEGEDVDSVTTSSIYVPPLRITKGADAIGTSLPIGDYYGTRSQIVILVDKDNRVTYEEHVIYESDEDCETYSFMDPKEVIQFQFNMES</sequence>
<dbReference type="InterPro" id="IPR008551">
    <property type="entry name" value="TANGO2"/>
</dbReference>
<gene>
    <name evidence="1" type="ORF">KLLA0_E04687g</name>
</gene>
<dbReference type="InParanoid" id="Q6CPI2"/>
<dbReference type="AlphaFoldDB" id="Q6CPI2"/>
<reference evidence="1 2" key="1">
    <citation type="journal article" date="2004" name="Nature">
        <title>Genome evolution in yeasts.</title>
        <authorList>
            <consortium name="Genolevures"/>
            <person name="Dujon B."/>
            <person name="Sherman D."/>
            <person name="Fischer G."/>
            <person name="Durrens P."/>
            <person name="Casaregola S."/>
            <person name="Lafontaine I."/>
            <person name="de Montigny J."/>
            <person name="Marck C."/>
            <person name="Neuveglise C."/>
            <person name="Talla E."/>
            <person name="Goffard N."/>
            <person name="Frangeul L."/>
            <person name="Aigle M."/>
            <person name="Anthouard V."/>
            <person name="Babour A."/>
            <person name="Barbe V."/>
            <person name="Barnay S."/>
            <person name="Blanchin S."/>
            <person name="Beckerich J.M."/>
            <person name="Beyne E."/>
            <person name="Bleykasten C."/>
            <person name="Boisrame A."/>
            <person name="Boyer J."/>
            <person name="Cattolico L."/>
            <person name="Confanioleri F."/>
            <person name="de Daruvar A."/>
            <person name="Despons L."/>
            <person name="Fabre E."/>
            <person name="Fairhead C."/>
            <person name="Ferry-Dumazet H."/>
            <person name="Groppi A."/>
            <person name="Hantraye F."/>
            <person name="Hennequin C."/>
            <person name="Jauniaux N."/>
            <person name="Joyet P."/>
            <person name="Kachouri R."/>
            <person name="Kerrest A."/>
            <person name="Koszul R."/>
            <person name="Lemaire M."/>
            <person name="Lesur I."/>
            <person name="Ma L."/>
            <person name="Muller H."/>
            <person name="Nicaud J.M."/>
            <person name="Nikolski M."/>
            <person name="Oztas S."/>
            <person name="Ozier-Kalogeropoulos O."/>
            <person name="Pellenz S."/>
            <person name="Potier S."/>
            <person name="Richard G.F."/>
            <person name="Straub M.L."/>
            <person name="Suleau A."/>
            <person name="Swennene D."/>
            <person name="Tekaia F."/>
            <person name="Wesolowski-Louvel M."/>
            <person name="Westhof E."/>
            <person name="Wirth B."/>
            <person name="Zeniou-Meyer M."/>
            <person name="Zivanovic I."/>
            <person name="Bolotin-Fukuhara M."/>
            <person name="Thierry A."/>
            <person name="Bouchier C."/>
            <person name="Caudron B."/>
            <person name="Scarpelli C."/>
            <person name="Gaillardin C."/>
            <person name="Weissenbach J."/>
            <person name="Wincker P."/>
            <person name="Souciet J.L."/>
        </authorList>
    </citation>
    <scope>NUCLEOTIDE SEQUENCE [LARGE SCALE GENOMIC DNA]</scope>
    <source>
        <strain evidence="2">ATCC 8585 / CBS 2359 / DSM 70799 / NBRC 1267 / NRRL Y-1140 / WM37</strain>
    </source>
</reference>
<keyword evidence="2" id="KW-1185">Reference proteome</keyword>
<dbReference type="RefSeq" id="XP_454157.1">
    <property type="nucleotide sequence ID" value="XM_454157.1"/>
</dbReference>
<dbReference type="EMBL" id="CR382125">
    <property type="protein sequence ID" value="CAG99244.1"/>
    <property type="molecule type" value="Genomic_DNA"/>
</dbReference>
<dbReference type="GeneID" id="2894088"/>
<evidence type="ECO:0000313" key="1">
    <source>
        <dbReference type="EMBL" id="CAG99244.1"/>
    </source>
</evidence>
<organism evidence="1 2">
    <name type="scientific">Kluyveromyces lactis (strain ATCC 8585 / CBS 2359 / DSM 70799 / NBRC 1267 / NRRL Y-1140 / WM37)</name>
    <name type="common">Yeast</name>
    <name type="synonym">Candida sphaerica</name>
    <dbReference type="NCBI Taxonomy" id="284590"/>
    <lineage>
        <taxon>Eukaryota</taxon>
        <taxon>Fungi</taxon>
        <taxon>Dikarya</taxon>
        <taxon>Ascomycota</taxon>
        <taxon>Saccharomycotina</taxon>
        <taxon>Saccharomycetes</taxon>
        <taxon>Saccharomycetales</taxon>
        <taxon>Saccharomycetaceae</taxon>
        <taxon>Kluyveromyces</taxon>
    </lineage>
</organism>
<protein>
    <submittedName>
        <fullName evidence="1">KLLA0E04687p</fullName>
    </submittedName>
</protein>
<dbReference type="PANTHER" id="PTHR17985">
    <property type="entry name" value="SER/THR-RICH PROTEIN T10 IN DGCR REGION"/>
    <property type="match status" value="1"/>
</dbReference>
<evidence type="ECO:0000313" key="2">
    <source>
        <dbReference type="Proteomes" id="UP000000598"/>
    </source>
</evidence>
<dbReference type="FunCoup" id="Q6CPI2">
    <property type="interactions" value="399"/>
</dbReference>
<dbReference type="Proteomes" id="UP000000598">
    <property type="component" value="Chromosome E"/>
</dbReference>
<dbReference type="GO" id="GO:0009306">
    <property type="term" value="P:protein secretion"/>
    <property type="evidence" value="ECO:0007669"/>
    <property type="project" value="TreeGrafter"/>
</dbReference>
<dbReference type="GO" id="GO:0007030">
    <property type="term" value="P:Golgi organization"/>
    <property type="evidence" value="ECO:0007669"/>
    <property type="project" value="TreeGrafter"/>
</dbReference>
<proteinExistence type="predicted"/>
<dbReference type="eggNOG" id="KOG2342">
    <property type="taxonomic scope" value="Eukaryota"/>
</dbReference>
<dbReference type="Pfam" id="PF05742">
    <property type="entry name" value="TANGO2"/>
    <property type="match status" value="1"/>
</dbReference>
<accession>Q6CPI2</accession>
<dbReference type="KEGG" id="kla:KLLA0_E04687g"/>
<name>Q6CPI2_KLULA</name>
<dbReference type="OMA" id="MCILFAT"/>